<evidence type="ECO:0000256" key="8">
    <source>
        <dbReference type="ARBA" id="ARBA00023235"/>
    </source>
</evidence>
<dbReference type="UniPathway" id="UPA00659"/>
<dbReference type="SUPFAM" id="SSF52096">
    <property type="entry name" value="ClpP/crotonase"/>
    <property type="match status" value="1"/>
</dbReference>
<dbReference type="PROSITE" id="PS00166">
    <property type="entry name" value="ENOYL_COA_HYDRATASE"/>
    <property type="match status" value="1"/>
</dbReference>
<dbReference type="InterPro" id="IPR018376">
    <property type="entry name" value="Enoyl-CoA_hyd/isom_CS"/>
</dbReference>
<dbReference type="FunFam" id="1.10.12.10:FF:000004">
    <property type="entry name" value="Delta3,5-delta2,4-dienoyl-CoA isomerase"/>
    <property type="match status" value="1"/>
</dbReference>
<evidence type="ECO:0000256" key="7">
    <source>
        <dbReference type="ARBA" id="ARBA00023140"/>
    </source>
</evidence>
<evidence type="ECO:0000256" key="5">
    <source>
        <dbReference type="ARBA" id="ARBA00022990"/>
    </source>
</evidence>
<dbReference type="GO" id="GO:0005777">
    <property type="term" value="C:peroxisome"/>
    <property type="evidence" value="ECO:0007669"/>
    <property type="project" value="UniProtKB-SubCell"/>
</dbReference>
<comment type="similarity">
    <text evidence="3 9">Belongs to the enoyl-CoA hydratase/isomerase family.</text>
</comment>
<evidence type="ECO:0000256" key="3">
    <source>
        <dbReference type="ARBA" id="ARBA00005254"/>
    </source>
</evidence>
<dbReference type="PANTHER" id="PTHR43149:SF1">
    <property type="entry name" value="DELTA(3,5)-DELTA(2,4)-DIENOYL-COA ISOMERASE, MITOCHONDRIAL"/>
    <property type="match status" value="1"/>
</dbReference>
<protein>
    <submittedName>
        <fullName evidence="10">Delta(3,5)-Delta(2,4)-dienoyl-CoA isomerase, mitochondrial</fullName>
    </submittedName>
</protein>
<reference evidence="10" key="1">
    <citation type="submission" date="2015-07" db="EMBL/GenBank/DDBJ databases">
        <title>Transcriptome Assembly of Anthurium amnicola.</title>
        <authorList>
            <person name="Suzuki J."/>
        </authorList>
    </citation>
    <scope>NUCLEOTIDE SEQUENCE</scope>
</reference>
<accession>A0A1D1YKD7</accession>
<evidence type="ECO:0000256" key="2">
    <source>
        <dbReference type="ARBA" id="ARBA00005005"/>
    </source>
</evidence>
<keyword evidence="7" id="KW-0576">Peroxisome</keyword>
<dbReference type="AlphaFoldDB" id="A0A1D1YKD7"/>
<evidence type="ECO:0000256" key="6">
    <source>
        <dbReference type="ARBA" id="ARBA00023098"/>
    </source>
</evidence>
<dbReference type="PANTHER" id="PTHR43149">
    <property type="entry name" value="ENOYL-COA HYDRATASE"/>
    <property type="match status" value="1"/>
</dbReference>
<dbReference type="FunFam" id="3.90.226.10:FF:000024">
    <property type="entry name" value="Delta3,5-delta2,4-dienoyl-CoA isomerase"/>
    <property type="match status" value="1"/>
</dbReference>
<organism evidence="10">
    <name type="scientific">Anthurium amnicola</name>
    <dbReference type="NCBI Taxonomy" id="1678845"/>
    <lineage>
        <taxon>Eukaryota</taxon>
        <taxon>Viridiplantae</taxon>
        <taxon>Streptophyta</taxon>
        <taxon>Embryophyta</taxon>
        <taxon>Tracheophyta</taxon>
        <taxon>Spermatophyta</taxon>
        <taxon>Magnoliopsida</taxon>
        <taxon>Liliopsida</taxon>
        <taxon>Araceae</taxon>
        <taxon>Pothoideae</taxon>
        <taxon>Potheae</taxon>
        <taxon>Anthurium</taxon>
    </lineage>
</organism>
<proteinExistence type="inferred from homology"/>
<dbReference type="GO" id="GO:0051750">
    <property type="term" value="F:delta(3,5)-delta(2,4)-dienoyl-CoA isomerase activity"/>
    <property type="evidence" value="ECO:0007669"/>
    <property type="project" value="TreeGrafter"/>
</dbReference>
<dbReference type="Pfam" id="PF00378">
    <property type="entry name" value="ECH_1"/>
    <property type="match status" value="1"/>
</dbReference>
<dbReference type="CDD" id="cd06558">
    <property type="entry name" value="crotonase-like"/>
    <property type="match status" value="1"/>
</dbReference>
<evidence type="ECO:0000256" key="4">
    <source>
        <dbReference type="ARBA" id="ARBA00022832"/>
    </source>
</evidence>
<dbReference type="InterPro" id="IPR014748">
    <property type="entry name" value="Enoyl-CoA_hydra_C"/>
</dbReference>
<dbReference type="Gene3D" id="1.10.12.10">
    <property type="entry name" value="Lyase 2-enoyl-coa Hydratase, Chain A, domain 2"/>
    <property type="match status" value="1"/>
</dbReference>
<dbReference type="InterPro" id="IPR001753">
    <property type="entry name" value="Enoyl-CoA_hydra/iso"/>
</dbReference>
<keyword evidence="6" id="KW-0443">Lipid metabolism</keyword>
<dbReference type="NCBIfam" id="NF004794">
    <property type="entry name" value="PRK06142.1"/>
    <property type="match status" value="1"/>
</dbReference>
<comment type="subcellular location">
    <subcellularLocation>
        <location evidence="1">Peroxisome</location>
    </subcellularLocation>
</comment>
<dbReference type="Gene3D" id="3.90.226.10">
    <property type="entry name" value="2-enoyl-CoA Hydratase, Chain A, domain 1"/>
    <property type="match status" value="1"/>
</dbReference>
<dbReference type="InterPro" id="IPR029045">
    <property type="entry name" value="ClpP/crotonase-like_dom_sf"/>
</dbReference>
<keyword evidence="5" id="KW-0007">Acetylation</keyword>
<sequence length="276" mass="29289">MQGFRTVEIVKDPAVPVFHIYLNRPAHRNALTLDSFSELPRALTLLDQDPSARAVVLAARGPHFCTGIDLSVLRSLGSAAAAGGSDPARAREHLRRQILSLQAAITAIERCRKPVIAAVHGACVGGGVDIVTACDLRYCTADAFFSVKEVDVGLAADVGTLQRLPAIVGYGNASEMALTGRSVPAAEARAMGLVSAVFETREEMEKGVAAVARDVAAKSPLAVTGTKAVLLRCRDLTVDQGLDYVATWNSAMLISDDLKEAVEAQIQKRKPTFAKL</sequence>
<keyword evidence="4" id="KW-0276">Fatty acid metabolism</keyword>
<gene>
    <name evidence="10" type="primary">Ech1_6</name>
    <name evidence="10" type="ORF">g.37346</name>
</gene>
<comment type="pathway">
    <text evidence="2">Lipid metabolism; fatty acid beta-oxidation.</text>
</comment>
<keyword evidence="8 10" id="KW-0413">Isomerase</keyword>
<name>A0A1D1YKD7_9ARAE</name>
<dbReference type="InterPro" id="IPR045002">
    <property type="entry name" value="Ech1-like"/>
</dbReference>
<dbReference type="EMBL" id="GDJX01012819">
    <property type="protein sequence ID" value="JAT55117.1"/>
    <property type="molecule type" value="Transcribed_RNA"/>
</dbReference>
<evidence type="ECO:0000313" key="10">
    <source>
        <dbReference type="EMBL" id="JAT55117.1"/>
    </source>
</evidence>
<evidence type="ECO:0000256" key="1">
    <source>
        <dbReference type="ARBA" id="ARBA00004275"/>
    </source>
</evidence>
<dbReference type="GO" id="GO:0006635">
    <property type="term" value="P:fatty acid beta-oxidation"/>
    <property type="evidence" value="ECO:0007669"/>
    <property type="project" value="UniProtKB-UniPathway"/>
</dbReference>
<evidence type="ECO:0000256" key="9">
    <source>
        <dbReference type="RuleBase" id="RU003707"/>
    </source>
</evidence>